<dbReference type="AlphaFoldDB" id="A0A0D4ZZ22"/>
<dbReference type="InterPro" id="IPR035437">
    <property type="entry name" value="SNase_OB-fold_sf"/>
</dbReference>
<sequence>MKLFPGLPNHQRVMLALMFGAVSVYALAQQKQQIGRIASLRLIDPAPRVIDGDTLEVAGSTVRTVGIDAPDDDLPQLKRLSAQTMAGLVQRDGGVECAASLFDVALRQEQQCRSPATSYGRLNLSCRLKKNGASLAATMVAQGYAVDYRRYSGGAYVKLMQQAARQRIGLWGQNYEGMRRLAVDRAALPPSCTS</sequence>
<dbReference type="SUPFAM" id="SSF50199">
    <property type="entry name" value="Staphylococcal nuclease"/>
    <property type="match status" value="1"/>
</dbReference>
<reference evidence="1" key="1">
    <citation type="submission" date="2014-06" db="EMBL/GenBank/DDBJ databases">
        <title>Molecular and ecological studies on carbamate pesticide degrading bacteria isolated from agricultural soils.</title>
        <authorList>
            <person name="Kim D.-U."/>
            <person name="Ka J.-O."/>
        </authorList>
    </citation>
    <scope>NUCLEOTIDE SEQUENCE</scope>
    <source>
        <strain evidence="1">NS2</strain>
        <plasmid evidence="1">201</plasmid>
    </source>
</reference>
<proteinExistence type="predicted"/>
<evidence type="ECO:0000313" key="1">
    <source>
        <dbReference type="EMBL" id="AJW29399.1"/>
    </source>
</evidence>
<name>A0A0D4ZZ22_9SPHN</name>
<dbReference type="EMBL" id="KM017070">
    <property type="protein sequence ID" value="AJW29399.1"/>
    <property type="molecule type" value="Genomic_DNA"/>
</dbReference>
<protein>
    <submittedName>
        <fullName evidence="1">Nuclease</fullName>
    </submittedName>
</protein>
<geneLocation type="plasmid" evidence="1">
    <name>201</name>
</geneLocation>
<dbReference type="Gene3D" id="2.40.50.90">
    <property type="match status" value="1"/>
</dbReference>
<keyword evidence="1" id="KW-0614">Plasmid</keyword>
<gene>
    <name evidence="1" type="ORF">plasmid201_211</name>
</gene>
<accession>A0A0D4ZZ22</accession>
<organism evidence="1">
    <name type="scientific">Sphingomonas sp. NS2</name>
    <dbReference type="NCBI Taxonomy" id="908605"/>
    <lineage>
        <taxon>Bacteria</taxon>
        <taxon>Pseudomonadati</taxon>
        <taxon>Pseudomonadota</taxon>
        <taxon>Alphaproteobacteria</taxon>
        <taxon>Sphingomonadales</taxon>
        <taxon>Sphingomonadaceae</taxon>
        <taxon>Sphingomonas</taxon>
    </lineage>
</organism>